<protein>
    <recommendedName>
        <fullName evidence="4">Lipoprotein</fullName>
    </recommendedName>
</protein>
<proteinExistence type="predicted"/>
<feature type="compositionally biased region" description="Polar residues" evidence="1">
    <location>
        <begin position="44"/>
        <end position="53"/>
    </location>
</feature>
<evidence type="ECO:0000256" key="1">
    <source>
        <dbReference type="SAM" id="MobiDB-lite"/>
    </source>
</evidence>
<evidence type="ECO:0000313" key="3">
    <source>
        <dbReference type="Proteomes" id="UP001240164"/>
    </source>
</evidence>
<sequence>MKKYSLPLLVALLLLQSGCNDENQDLPEQGHNGPTIDVQHDMKTSPQVKSNNE</sequence>
<evidence type="ECO:0008006" key="4">
    <source>
        <dbReference type="Google" id="ProtNLM"/>
    </source>
</evidence>
<dbReference type="Proteomes" id="UP001240164">
    <property type="component" value="Unassembled WGS sequence"/>
</dbReference>
<dbReference type="EMBL" id="JAUSQP010000005">
    <property type="protein sequence ID" value="MDP9804685.1"/>
    <property type="molecule type" value="Genomic_DNA"/>
</dbReference>
<gene>
    <name evidence="2" type="ORF">J2771_002974</name>
</gene>
<feature type="region of interest" description="Disordered" evidence="1">
    <location>
        <begin position="20"/>
        <end position="53"/>
    </location>
</feature>
<name>A0ABD5AQH6_ACICA</name>
<dbReference type="RefSeq" id="WP_165874548.1">
    <property type="nucleotide sequence ID" value="NZ_CP088955.1"/>
</dbReference>
<comment type="caution">
    <text evidence="2">The sequence shown here is derived from an EMBL/GenBank/DDBJ whole genome shotgun (WGS) entry which is preliminary data.</text>
</comment>
<organism evidence="2 3">
    <name type="scientific">Acinetobacter calcoaceticus</name>
    <dbReference type="NCBI Taxonomy" id="471"/>
    <lineage>
        <taxon>Bacteria</taxon>
        <taxon>Pseudomonadati</taxon>
        <taxon>Pseudomonadota</taxon>
        <taxon>Gammaproteobacteria</taxon>
        <taxon>Moraxellales</taxon>
        <taxon>Moraxellaceae</taxon>
        <taxon>Acinetobacter</taxon>
        <taxon>Acinetobacter calcoaceticus/baumannii complex</taxon>
    </lineage>
</organism>
<dbReference type="AlphaFoldDB" id="A0ABD5AQH6"/>
<accession>A0ABD5AQH6</accession>
<reference evidence="2 3" key="1">
    <citation type="submission" date="2023-07" db="EMBL/GenBank/DDBJ databases">
        <title>Sorghum-associated microbial communities from plants grown in Nebraska, USA.</title>
        <authorList>
            <person name="Schachtman D."/>
        </authorList>
    </citation>
    <scope>NUCLEOTIDE SEQUENCE [LARGE SCALE GENOMIC DNA]</scope>
    <source>
        <strain evidence="2 3">CC146</strain>
    </source>
</reference>
<evidence type="ECO:0000313" key="2">
    <source>
        <dbReference type="EMBL" id="MDP9804685.1"/>
    </source>
</evidence>